<dbReference type="GO" id="GO:0055085">
    <property type="term" value="P:transmembrane transport"/>
    <property type="evidence" value="ECO:0007669"/>
    <property type="project" value="InterPro"/>
</dbReference>
<proteinExistence type="predicted"/>
<dbReference type="NCBIfam" id="TIGR00787">
    <property type="entry name" value="dctP"/>
    <property type="match status" value="1"/>
</dbReference>
<keyword evidence="3" id="KW-1185">Reference proteome</keyword>
<dbReference type="PANTHER" id="PTHR33376:SF2">
    <property type="entry name" value="DICARBOXYLATE-BINDING PERIPLASMIC PROTEIN"/>
    <property type="match status" value="1"/>
</dbReference>
<name>A0A1M7N621_9FLAO</name>
<dbReference type="EMBL" id="LT670848">
    <property type="protein sequence ID" value="SHM98936.1"/>
    <property type="molecule type" value="Genomic_DNA"/>
</dbReference>
<keyword evidence="1" id="KW-0732">Signal</keyword>
<dbReference type="GO" id="GO:0030246">
    <property type="term" value="F:carbohydrate binding"/>
    <property type="evidence" value="ECO:0007669"/>
    <property type="project" value="TreeGrafter"/>
</dbReference>
<evidence type="ECO:0000313" key="3">
    <source>
        <dbReference type="Proteomes" id="UP000190235"/>
    </source>
</evidence>
<dbReference type="CDD" id="cd13671">
    <property type="entry name" value="PBP2_TRAP_SBP_like_3"/>
    <property type="match status" value="1"/>
</dbReference>
<dbReference type="PROSITE" id="PS51257">
    <property type="entry name" value="PROKAR_LIPOPROTEIN"/>
    <property type="match status" value="1"/>
</dbReference>
<dbReference type="Gene3D" id="3.40.190.170">
    <property type="entry name" value="Bacterial extracellular solute-binding protein, family 7"/>
    <property type="match status" value="1"/>
</dbReference>
<dbReference type="RefSeq" id="WP_079735878.1">
    <property type="nucleotide sequence ID" value="NZ_LT670848.1"/>
</dbReference>
<dbReference type="GO" id="GO:0030288">
    <property type="term" value="C:outer membrane-bounded periplasmic space"/>
    <property type="evidence" value="ECO:0007669"/>
    <property type="project" value="InterPro"/>
</dbReference>
<dbReference type="InterPro" id="IPR038404">
    <property type="entry name" value="TRAP_DctP_sf"/>
</dbReference>
<dbReference type="PIRSF" id="PIRSF006470">
    <property type="entry name" value="DctB"/>
    <property type="match status" value="1"/>
</dbReference>
<sequence>MRSVFKLFIVLFLFISCSQEKEAKSLKLSHGLSLDHPVHKALAFFAQRVEEKSKGELIIEVYPGGQLGSERQSLELLQLGGLAMTKVSSAVMENFSPKLRVFGYPYIFRDREHRYKLYDSDLGRELLSDGEKYWLRGLTYFDAGSRSFYTKDTPIETPDDLKGLKIRVMQSPTAINLIKTLGGSPTPVSWGELYTSLQQGVVEGAENNLPSFYTSRHYEICKNFSMDEHSAIPDILVISTQIYNKLSSEEKKWIQEAAQEASVKQRELWEIAETEALEAIKQEGVTITYPDKELFKEKSSHIIKDLEKTEPELYNTIQEIKNLGNE</sequence>
<dbReference type="Pfam" id="PF03480">
    <property type="entry name" value="DctP"/>
    <property type="match status" value="1"/>
</dbReference>
<dbReference type="OrthoDB" id="9776801at2"/>
<dbReference type="AlphaFoldDB" id="A0A1M7N621"/>
<dbReference type="PANTHER" id="PTHR33376">
    <property type="match status" value="1"/>
</dbReference>
<dbReference type="STRING" id="143223.SAMN05878281_2900"/>
<accession>A0A1M7N621</accession>
<evidence type="ECO:0000256" key="1">
    <source>
        <dbReference type="ARBA" id="ARBA00022729"/>
    </source>
</evidence>
<dbReference type="InterPro" id="IPR004682">
    <property type="entry name" value="TRAP_DctP"/>
</dbReference>
<dbReference type="Proteomes" id="UP000190235">
    <property type="component" value="Chromosome I"/>
</dbReference>
<dbReference type="NCBIfam" id="NF037995">
    <property type="entry name" value="TRAP_S1"/>
    <property type="match status" value="1"/>
</dbReference>
<dbReference type="InterPro" id="IPR018389">
    <property type="entry name" value="DctP_fam"/>
</dbReference>
<organism evidence="2 3">
    <name type="scientific">Salegentibacter salegens</name>
    <dbReference type="NCBI Taxonomy" id="143223"/>
    <lineage>
        <taxon>Bacteria</taxon>
        <taxon>Pseudomonadati</taxon>
        <taxon>Bacteroidota</taxon>
        <taxon>Flavobacteriia</taxon>
        <taxon>Flavobacteriales</taxon>
        <taxon>Flavobacteriaceae</taxon>
        <taxon>Salegentibacter</taxon>
    </lineage>
</organism>
<protein>
    <submittedName>
        <fullName evidence="2">Tripartite ATP-independent transporter solute receptor, DctP family</fullName>
    </submittedName>
</protein>
<reference evidence="3" key="1">
    <citation type="submission" date="2016-11" db="EMBL/GenBank/DDBJ databases">
        <authorList>
            <person name="Varghese N."/>
            <person name="Submissions S."/>
        </authorList>
    </citation>
    <scope>NUCLEOTIDE SEQUENCE [LARGE SCALE GENOMIC DNA]</scope>
    <source>
        <strain evidence="3">ACAM 48</strain>
    </source>
</reference>
<evidence type="ECO:0000313" key="2">
    <source>
        <dbReference type="EMBL" id="SHM98936.1"/>
    </source>
</evidence>
<gene>
    <name evidence="2" type="ORF">SAMN05878281_2900</name>
</gene>
<keyword evidence="2" id="KW-0675">Receptor</keyword>